<evidence type="ECO:0000313" key="3">
    <source>
        <dbReference type="Proteomes" id="UP000003688"/>
    </source>
</evidence>
<evidence type="ECO:0000313" key="2">
    <source>
        <dbReference type="EMBL" id="EEF59591.1"/>
    </source>
</evidence>
<dbReference type="STRING" id="320771.Cflav_PD2498"/>
<dbReference type="OrthoDB" id="8183145at2"/>
<evidence type="ECO:0008006" key="4">
    <source>
        <dbReference type="Google" id="ProtNLM"/>
    </source>
</evidence>
<dbReference type="SUPFAM" id="SSF53474">
    <property type="entry name" value="alpha/beta-Hydrolases"/>
    <property type="match status" value="1"/>
</dbReference>
<evidence type="ECO:0000256" key="1">
    <source>
        <dbReference type="SAM" id="SignalP"/>
    </source>
</evidence>
<dbReference type="InterPro" id="IPR025890">
    <property type="entry name" value="Abhydrolase_bac"/>
</dbReference>
<keyword evidence="1" id="KW-0732">Signal</keyword>
<gene>
    <name evidence="2" type="ORF">Cflav_PD2498</name>
</gene>
<accession>B9XKU8</accession>
<dbReference type="RefSeq" id="WP_007416434.1">
    <property type="nucleotide sequence ID" value="NZ_ABOX02000026.1"/>
</dbReference>
<keyword evidence="3" id="KW-1185">Reference proteome</keyword>
<dbReference type="Proteomes" id="UP000003688">
    <property type="component" value="Unassembled WGS sequence"/>
</dbReference>
<protein>
    <recommendedName>
        <fullName evidence="4">Acetyl xylan esterase</fullName>
    </recommendedName>
</protein>
<comment type="caution">
    <text evidence="2">The sequence shown here is derived from an EMBL/GenBank/DDBJ whole genome shotgun (WGS) entry which is preliminary data.</text>
</comment>
<feature type="chain" id="PRO_5002893274" description="Acetyl xylan esterase" evidence="1">
    <location>
        <begin position="20"/>
        <end position="680"/>
    </location>
</feature>
<name>B9XKU8_PEDPL</name>
<dbReference type="Gene3D" id="3.40.50.1820">
    <property type="entry name" value="alpha/beta hydrolase"/>
    <property type="match status" value="2"/>
</dbReference>
<organism evidence="2 3">
    <name type="scientific">Pedosphaera parvula (strain Ellin514)</name>
    <dbReference type="NCBI Taxonomy" id="320771"/>
    <lineage>
        <taxon>Bacteria</taxon>
        <taxon>Pseudomonadati</taxon>
        <taxon>Verrucomicrobiota</taxon>
        <taxon>Pedosphaerae</taxon>
        <taxon>Pedosphaerales</taxon>
        <taxon>Pedosphaeraceae</taxon>
        <taxon>Pedosphaera</taxon>
    </lineage>
</organism>
<proteinExistence type="predicted"/>
<dbReference type="PANTHER" id="PTHR47381">
    <property type="entry name" value="ALPHA/BETA-HYDROLASES SUPERFAMILY PROTEIN"/>
    <property type="match status" value="1"/>
</dbReference>
<dbReference type="InterPro" id="IPR029058">
    <property type="entry name" value="AB_hydrolase_fold"/>
</dbReference>
<sequence length="680" mass="76422">MRQILAFWIVVLLSVKWCAAETSDSLLADYFKVRTAQISNSSLTNIHTLADWQNHRSELRRQSAEMLGLDPMPERTDLNPVVTGKIERDDFTVEKLHFQSLPHLYVTANLYVPKNLTKPAPTVLYLCGHTAVITNGVSVGNKTAYQHHGIWFARNGYVCLIVDTVQWGEIRGHHWGTYREGQWWWNSRGYTPAGIETWNAIRALDYLESRPEVDADRIGVTGRSGGGAYSWFLAAMDDRVKVIAPVSGITDLQNQVVDGSVDQHCDCMFFVNTYRWDYPMLAALCAPRPLMLGNADADSLFPVSGVMRTREAVKRIYGLYGATTNFGLVMVPGPHKDVQDLQVPVFRWFNIHLKHEDPVIEMAAVKMFAPSELKVFEKIPDDQINTTIQESFVPKAKSPEVPKSAAAWNNLRDNWLKEIRAKCFGAWPADESAPKVQSLFSERNDGIIYEAYEIQAEPEVPLRLYVMHKNSEESQITLQVADAAFKPMELNEATGLSPRILETQSMFGPRDVVNQLIEKIKKDGCAQAVLFTRGTGPGAWSDDEARQRNLRRRFMLLGQTLDGMRVWDIIRAVRGLKTLREFHSTAANVQAGGEMGVNALYASLYEPGVASLDLCDMPSSQQTKGPDYLNVLKFVDIPQVAAMAAERCPVRLQPDDKKGWEFLRGVASSSAAKLRLEWVK</sequence>
<feature type="signal peptide" evidence="1">
    <location>
        <begin position="1"/>
        <end position="19"/>
    </location>
</feature>
<reference evidence="2 3" key="1">
    <citation type="journal article" date="2011" name="J. Bacteriol.">
        <title>Genome sequence of 'Pedosphaera parvula' Ellin514, an aerobic Verrucomicrobial isolate from pasture soil.</title>
        <authorList>
            <person name="Kant R."/>
            <person name="van Passel M.W."/>
            <person name="Sangwan P."/>
            <person name="Palva A."/>
            <person name="Lucas S."/>
            <person name="Copeland A."/>
            <person name="Lapidus A."/>
            <person name="Glavina Del Rio T."/>
            <person name="Dalin E."/>
            <person name="Tice H."/>
            <person name="Bruce D."/>
            <person name="Goodwin L."/>
            <person name="Pitluck S."/>
            <person name="Chertkov O."/>
            <person name="Larimer F.W."/>
            <person name="Land M.L."/>
            <person name="Hauser L."/>
            <person name="Brettin T.S."/>
            <person name="Detter J.C."/>
            <person name="Han S."/>
            <person name="de Vos W.M."/>
            <person name="Janssen P.H."/>
            <person name="Smidt H."/>
        </authorList>
    </citation>
    <scope>NUCLEOTIDE SEQUENCE [LARGE SCALE GENOMIC DNA]</scope>
    <source>
        <strain evidence="2 3">Ellin514</strain>
    </source>
</reference>
<dbReference type="PANTHER" id="PTHR47381:SF3">
    <property type="entry name" value="ALPHA_BETA-HYDROLASES SUPERFAMILY PROTEIN"/>
    <property type="match status" value="1"/>
</dbReference>
<dbReference type="Pfam" id="PF12715">
    <property type="entry name" value="Abhydrolase_7"/>
    <property type="match status" value="1"/>
</dbReference>
<dbReference type="EMBL" id="ABOX02000026">
    <property type="protein sequence ID" value="EEF59591.1"/>
    <property type="molecule type" value="Genomic_DNA"/>
</dbReference>
<dbReference type="AlphaFoldDB" id="B9XKU8"/>
<dbReference type="ESTHER" id="9bact-b9xku8">
    <property type="family name" value="Acetyl-esterase_deacetylase"/>
</dbReference>